<name>A0A098BZJ7_9BACT</name>
<dbReference type="InterPro" id="IPR016187">
    <property type="entry name" value="CTDL_fold"/>
</dbReference>
<dbReference type="InterPro" id="IPR051043">
    <property type="entry name" value="Sulfatase_Mod_Factor_Kinase"/>
</dbReference>
<dbReference type="PATRIC" id="fig|1562970.3.peg.829"/>
<dbReference type="Pfam" id="PF03781">
    <property type="entry name" value="FGE-sulfatase"/>
    <property type="match status" value="1"/>
</dbReference>
<dbReference type="PANTHER" id="PTHR23150">
    <property type="entry name" value="SULFATASE MODIFYING FACTOR 1, 2"/>
    <property type="match status" value="1"/>
</dbReference>
<proteinExistence type="predicted"/>
<dbReference type="EMBL" id="LN515532">
    <property type="protein sequence ID" value="CEA15598.1"/>
    <property type="molecule type" value="Genomic_DNA"/>
</dbReference>
<protein>
    <recommendedName>
        <fullName evidence="2">Sulfatase-modifying factor enzyme-like domain-containing protein</fullName>
    </recommendedName>
</protein>
<reference evidence="3 4" key="1">
    <citation type="submission" date="2014-08" db="EMBL/GenBank/DDBJ databases">
        <authorList>
            <person name="Wibberg D."/>
        </authorList>
    </citation>
    <scope>NUCLEOTIDE SEQUENCE [LARGE SCALE GENOMIC DNA]</scope>
    <source>
        <strain evidence="4">ING2-E5B</strain>
    </source>
</reference>
<dbReference type="FunFam" id="3.90.1580.10:FF:000006">
    <property type="entry name" value="Generic methyltransferase, putative"/>
    <property type="match status" value="1"/>
</dbReference>
<sequence>MFNMTDLITKTIDLRSGSSEAKREEIRDYFLKTWAIDELLYTQLKSDDIFYKRGDSLRHIILFYLGHTAVFYINKLFLAKIISKRINPRFESLFAIGVDEMSWDDLDNNNYDWPPVHEVRAYRDEVKKVILEVIDTAPLELPINWDSPFWIIMMGIEHERIHLETSSVLIRQLPLEDLTPGLFGVRCPSSGDAPKNELVPVSGAKMKLGKPMDYPLYGWDNEYGNYEEEVSDFAAAKYLTSNGEFLEFIEDGGYNNENYWTEEGWNWRNFKQAEMPLFWRKYEKEYYLRLVAEEIPMPWNWPVEVNYLEAKAFCNWKSMKTGKNFRLPTEAEWYRLHGVAQLNEVTEWEKAPGNINLEYYSSPCPVNMFVQGQFFDVVGNVWQWTETPITGFPGFKVHPMYDDFSTPTFDGKHNLIKGGSWISTGNEATIHSRYAFRRHFYQHAGFRYVESDAPLKIQQADYETDEEVTLSCEENWGDAYSDQPNLARQLSVIINDLIKNNSDSRILDLNADTGRLAFELARSFKDVTALDFTARMIRIPIQLQEQGYVRYTMRDEGELMFYRDIVLSDFGLNEIKGSLLFMQADAMNLKDIYSGYDLIVVPSLLEELSDPKAFLSDIHTRVNDGGLLVIASDYQWDQKKTPRDKWPGGFKQDGEPVTSFDGISSLLNNNFVLHSEPQDLIQIRKKSSRLSEKRILQVTVWKKR</sequence>
<dbReference type="Gene3D" id="3.90.1580.10">
    <property type="entry name" value="paralog of FGE (formylglycine-generating enzyme)"/>
    <property type="match status" value="1"/>
</dbReference>
<keyword evidence="1" id="KW-0472">Membrane</keyword>
<evidence type="ECO:0000259" key="2">
    <source>
        <dbReference type="Pfam" id="PF03781"/>
    </source>
</evidence>
<keyword evidence="4" id="KW-1185">Reference proteome</keyword>
<dbReference type="KEGG" id="pbt:ING2E5B_0834"/>
<evidence type="ECO:0000313" key="4">
    <source>
        <dbReference type="Proteomes" id="UP000032417"/>
    </source>
</evidence>
<feature type="transmembrane region" description="Helical" evidence="1">
    <location>
        <begin position="61"/>
        <end position="82"/>
    </location>
</feature>
<keyword evidence="1" id="KW-1133">Transmembrane helix</keyword>
<dbReference type="Pfam" id="PF13489">
    <property type="entry name" value="Methyltransf_23"/>
    <property type="match status" value="1"/>
</dbReference>
<evidence type="ECO:0000313" key="3">
    <source>
        <dbReference type="EMBL" id="CEA15598.1"/>
    </source>
</evidence>
<keyword evidence="1" id="KW-0812">Transmembrane</keyword>
<dbReference type="PANTHER" id="PTHR23150:SF26">
    <property type="entry name" value="GENERIC METHYLTRANSFERASE"/>
    <property type="match status" value="1"/>
</dbReference>
<dbReference type="NCBIfam" id="TIGR04344">
    <property type="entry name" value="ovoA_Nterm"/>
    <property type="match status" value="1"/>
</dbReference>
<dbReference type="GO" id="GO:0120147">
    <property type="term" value="F:formylglycine-generating oxidase activity"/>
    <property type="evidence" value="ECO:0007669"/>
    <property type="project" value="TreeGrafter"/>
</dbReference>
<dbReference type="HOGENOM" id="CLU_019343_0_0_10"/>
<dbReference type="SUPFAM" id="SSF53335">
    <property type="entry name" value="S-adenosyl-L-methionine-dependent methyltransferases"/>
    <property type="match status" value="1"/>
</dbReference>
<accession>A0A098BZJ7</accession>
<evidence type="ECO:0000256" key="1">
    <source>
        <dbReference type="SAM" id="Phobius"/>
    </source>
</evidence>
<dbReference type="InterPro" id="IPR042095">
    <property type="entry name" value="SUMF_sf"/>
</dbReference>
<dbReference type="InterPro" id="IPR027577">
    <property type="entry name" value="OvoA_Nterm"/>
</dbReference>
<dbReference type="AlphaFoldDB" id="A0A098BZJ7"/>
<dbReference type="Gene3D" id="3.40.50.150">
    <property type="entry name" value="Vaccinia Virus protein VP39"/>
    <property type="match status" value="1"/>
</dbReference>
<feature type="domain" description="Sulfatase-modifying factor enzyme-like" evidence="2">
    <location>
        <begin position="197"/>
        <end position="449"/>
    </location>
</feature>
<dbReference type="STRING" id="1562970.ING2E5B_0834"/>
<dbReference type="Proteomes" id="UP000032417">
    <property type="component" value="Chromosome 1"/>
</dbReference>
<dbReference type="InterPro" id="IPR027625">
    <property type="entry name" value="OvoA_Cterm"/>
</dbReference>
<organism evidence="3 4">
    <name type="scientific">Fermentimonas caenicola</name>
    <dbReference type="NCBI Taxonomy" id="1562970"/>
    <lineage>
        <taxon>Bacteria</taxon>
        <taxon>Pseudomonadati</taxon>
        <taxon>Bacteroidota</taxon>
        <taxon>Bacteroidia</taxon>
        <taxon>Bacteroidales</taxon>
        <taxon>Dysgonomonadaceae</taxon>
        <taxon>Fermentimonas</taxon>
    </lineage>
</organism>
<dbReference type="InterPro" id="IPR005532">
    <property type="entry name" value="SUMF_dom"/>
</dbReference>
<gene>
    <name evidence="3" type="ORF">ING2E5B_0834</name>
</gene>
<dbReference type="NCBIfam" id="TIGR04345">
    <property type="entry name" value="ovoA_Cterm"/>
    <property type="match status" value="1"/>
</dbReference>
<dbReference type="SUPFAM" id="SSF56436">
    <property type="entry name" value="C-type lectin-like"/>
    <property type="match status" value="1"/>
</dbReference>
<dbReference type="InterPro" id="IPR029063">
    <property type="entry name" value="SAM-dependent_MTases_sf"/>
</dbReference>
<dbReference type="CDD" id="cd02440">
    <property type="entry name" value="AdoMet_MTases"/>
    <property type="match status" value="1"/>
</dbReference>